<dbReference type="InterPro" id="IPR050700">
    <property type="entry name" value="YIM1/Zinc_Alcohol_DH_Fams"/>
</dbReference>
<dbReference type="PANTHER" id="PTHR11695">
    <property type="entry name" value="ALCOHOL DEHYDROGENASE RELATED"/>
    <property type="match status" value="1"/>
</dbReference>
<proteinExistence type="predicted"/>
<gene>
    <name evidence="2" type="ORF">PT974_07678</name>
</gene>
<feature type="domain" description="Enoyl reductase (ER)" evidence="1">
    <location>
        <begin position="10"/>
        <end position="309"/>
    </location>
</feature>
<protein>
    <submittedName>
        <fullName evidence="2">Reticulon-4-interacting protein 1</fullName>
    </submittedName>
</protein>
<sequence>MLSLYVPSYSTPAGYQLGELPRPIPTHPKDVLIKVHATSINPIDVKKAAGKAKLALKDEFPYKIGYDCAGVVAGIGSQVSSFKIGDEVFVRLPECHRGAWSEFAITTENFIALKPAGCSMADAASIPLAAMTALQALRHSQCDIEGKTVFVPAGLSGTGLFACQLAKNVFHAAKVITTVSTAKVSKVHELLGDGVVDEIIDYQKSDPKSLIPQGSVDCLIDTIGASMEYLSLMKPKTGIIVTISIMTSGETLQNSSMMRLSPGGQEKAHVPILIRFILNFQDYIRRARASYYGVTYSAFFLNQMGKTWI</sequence>
<dbReference type="InterPro" id="IPR011032">
    <property type="entry name" value="GroES-like_sf"/>
</dbReference>
<dbReference type="InterPro" id="IPR036291">
    <property type="entry name" value="NAD(P)-bd_dom_sf"/>
</dbReference>
<keyword evidence="3" id="KW-1185">Reference proteome</keyword>
<dbReference type="Gene3D" id="3.90.180.10">
    <property type="entry name" value="Medium-chain alcohol dehydrogenases, catalytic domain"/>
    <property type="match status" value="1"/>
</dbReference>
<name>A0ABR0SR95_9HYPO</name>
<accession>A0ABR0SR95</accession>
<dbReference type="Gene3D" id="3.40.50.720">
    <property type="entry name" value="NAD(P)-binding Rossmann-like Domain"/>
    <property type="match status" value="1"/>
</dbReference>
<dbReference type="SUPFAM" id="SSF51735">
    <property type="entry name" value="NAD(P)-binding Rossmann-fold domains"/>
    <property type="match status" value="1"/>
</dbReference>
<evidence type="ECO:0000313" key="2">
    <source>
        <dbReference type="EMBL" id="KAK5994235.1"/>
    </source>
</evidence>
<comment type="caution">
    <text evidence="2">The sequence shown here is derived from an EMBL/GenBank/DDBJ whole genome shotgun (WGS) entry which is preliminary data.</text>
</comment>
<dbReference type="Pfam" id="PF08240">
    <property type="entry name" value="ADH_N"/>
    <property type="match status" value="1"/>
</dbReference>
<dbReference type="SUPFAM" id="SSF50129">
    <property type="entry name" value="GroES-like"/>
    <property type="match status" value="1"/>
</dbReference>
<evidence type="ECO:0000259" key="1">
    <source>
        <dbReference type="SMART" id="SM00829"/>
    </source>
</evidence>
<reference evidence="2 3" key="1">
    <citation type="submission" date="2024-01" db="EMBL/GenBank/DDBJ databases">
        <title>Complete genome of Cladobotryum mycophilum ATHUM6906.</title>
        <authorList>
            <person name="Christinaki A.C."/>
            <person name="Myridakis A.I."/>
            <person name="Kouvelis V.N."/>
        </authorList>
    </citation>
    <scope>NUCLEOTIDE SEQUENCE [LARGE SCALE GENOMIC DNA]</scope>
    <source>
        <strain evidence="2 3">ATHUM6906</strain>
    </source>
</reference>
<dbReference type="Proteomes" id="UP001338125">
    <property type="component" value="Unassembled WGS sequence"/>
</dbReference>
<dbReference type="InterPro" id="IPR013154">
    <property type="entry name" value="ADH-like_N"/>
</dbReference>
<evidence type="ECO:0000313" key="3">
    <source>
        <dbReference type="Proteomes" id="UP001338125"/>
    </source>
</evidence>
<dbReference type="SMART" id="SM00829">
    <property type="entry name" value="PKS_ER"/>
    <property type="match status" value="1"/>
</dbReference>
<organism evidence="2 3">
    <name type="scientific">Cladobotryum mycophilum</name>
    <dbReference type="NCBI Taxonomy" id="491253"/>
    <lineage>
        <taxon>Eukaryota</taxon>
        <taxon>Fungi</taxon>
        <taxon>Dikarya</taxon>
        <taxon>Ascomycota</taxon>
        <taxon>Pezizomycotina</taxon>
        <taxon>Sordariomycetes</taxon>
        <taxon>Hypocreomycetidae</taxon>
        <taxon>Hypocreales</taxon>
        <taxon>Hypocreaceae</taxon>
        <taxon>Cladobotryum</taxon>
    </lineage>
</organism>
<dbReference type="CDD" id="cd05289">
    <property type="entry name" value="MDR_like_2"/>
    <property type="match status" value="1"/>
</dbReference>
<dbReference type="EMBL" id="JAVFKD010000012">
    <property type="protein sequence ID" value="KAK5994235.1"/>
    <property type="molecule type" value="Genomic_DNA"/>
</dbReference>
<dbReference type="PANTHER" id="PTHR11695:SF294">
    <property type="entry name" value="RETICULON-4-INTERACTING PROTEIN 1, MITOCHONDRIAL"/>
    <property type="match status" value="1"/>
</dbReference>
<dbReference type="InterPro" id="IPR020843">
    <property type="entry name" value="ER"/>
</dbReference>